<evidence type="ECO:0000256" key="2">
    <source>
        <dbReference type="ARBA" id="ARBA00023125"/>
    </source>
</evidence>
<keyword evidence="2" id="KW-0238">DNA-binding</keyword>
<dbReference type="EMBL" id="JAGQDG010000004">
    <property type="protein sequence ID" value="MBQ0935868.1"/>
    <property type="molecule type" value="Genomic_DNA"/>
</dbReference>
<protein>
    <submittedName>
        <fullName evidence="5">Winged helix-turn-helix transcriptional regulator</fullName>
    </submittedName>
</protein>
<evidence type="ECO:0000313" key="5">
    <source>
        <dbReference type="EMBL" id="MBQ0935868.1"/>
    </source>
</evidence>
<evidence type="ECO:0000256" key="3">
    <source>
        <dbReference type="ARBA" id="ARBA00023163"/>
    </source>
</evidence>
<dbReference type="Proteomes" id="UP000672097">
    <property type="component" value="Unassembled WGS sequence"/>
</dbReference>
<dbReference type="Gene3D" id="1.10.10.10">
    <property type="entry name" value="Winged helix-like DNA-binding domain superfamily/Winged helix DNA-binding domain"/>
    <property type="match status" value="1"/>
</dbReference>
<dbReference type="SUPFAM" id="SSF46785">
    <property type="entry name" value="Winged helix' DNA-binding domain"/>
    <property type="match status" value="1"/>
</dbReference>
<dbReference type="InterPro" id="IPR001845">
    <property type="entry name" value="HTH_ArsR_DNA-bd_dom"/>
</dbReference>
<keyword evidence="6" id="KW-1185">Reference proteome</keyword>
<evidence type="ECO:0000256" key="1">
    <source>
        <dbReference type="ARBA" id="ARBA00023015"/>
    </source>
</evidence>
<dbReference type="InterPro" id="IPR051011">
    <property type="entry name" value="Metal_resp_trans_reg"/>
</dbReference>
<feature type="domain" description="HTH arsR-type" evidence="4">
    <location>
        <begin position="18"/>
        <end position="112"/>
    </location>
</feature>
<dbReference type="PRINTS" id="PR00778">
    <property type="entry name" value="HTHARSR"/>
</dbReference>
<dbReference type="NCBIfam" id="NF033788">
    <property type="entry name" value="HTH_metalloreg"/>
    <property type="match status" value="1"/>
</dbReference>
<dbReference type="InterPro" id="IPR036388">
    <property type="entry name" value="WH-like_DNA-bd_sf"/>
</dbReference>
<dbReference type="SMART" id="SM00418">
    <property type="entry name" value="HTH_ARSR"/>
    <property type="match status" value="1"/>
</dbReference>
<sequence length="129" mass="14262">MDESSPVLPPEGLADAATGDRVFESAAELFSVLATPIRLKIISAVCQQEKNVSQLLAEIDTTQPNMSQHLSTLYRSGVLAKRREGTQIYYRLQSERVAMLCRAVCTQVAIELDSQAEVDVSDRLIPKLR</sequence>
<dbReference type="CDD" id="cd00090">
    <property type="entry name" value="HTH_ARSR"/>
    <property type="match status" value="1"/>
</dbReference>
<keyword evidence="1" id="KW-0805">Transcription regulation</keyword>
<dbReference type="PANTHER" id="PTHR43132">
    <property type="entry name" value="ARSENICAL RESISTANCE OPERON REPRESSOR ARSR-RELATED"/>
    <property type="match status" value="1"/>
</dbReference>
<dbReference type="PANTHER" id="PTHR43132:SF2">
    <property type="entry name" value="ARSENICAL RESISTANCE OPERON REPRESSOR ARSR-RELATED"/>
    <property type="match status" value="1"/>
</dbReference>
<evidence type="ECO:0000313" key="6">
    <source>
        <dbReference type="Proteomes" id="UP000672097"/>
    </source>
</evidence>
<dbReference type="InterPro" id="IPR036390">
    <property type="entry name" value="WH_DNA-bd_sf"/>
</dbReference>
<keyword evidence="3" id="KW-0804">Transcription</keyword>
<name>A0ABS5DXK2_9BURK</name>
<gene>
    <name evidence="5" type="ORF">KAK11_11075</name>
</gene>
<organism evidence="5 6">
    <name type="scientific">Ideonella paludis</name>
    <dbReference type="NCBI Taxonomy" id="1233411"/>
    <lineage>
        <taxon>Bacteria</taxon>
        <taxon>Pseudomonadati</taxon>
        <taxon>Pseudomonadota</taxon>
        <taxon>Betaproteobacteria</taxon>
        <taxon>Burkholderiales</taxon>
        <taxon>Sphaerotilaceae</taxon>
        <taxon>Ideonella</taxon>
    </lineage>
</organism>
<dbReference type="RefSeq" id="WP_210809190.1">
    <property type="nucleotide sequence ID" value="NZ_JAGQDG010000004.1"/>
</dbReference>
<comment type="caution">
    <text evidence="5">The sequence shown here is derived from an EMBL/GenBank/DDBJ whole genome shotgun (WGS) entry which is preliminary data.</text>
</comment>
<dbReference type="InterPro" id="IPR011991">
    <property type="entry name" value="ArsR-like_HTH"/>
</dbReference>
<reference evidence="5 6" key="1">
    <citation type="submission" date="2021-04" db="EMBL/GenBank/DDBJ databases">
        <title>The genome sequence of type strain Ideonella paludis KCTC 32238.</title>
        <authorList>
            <person name="Liu Y."/>
        </authorList>
    </citation>
    <scope>NUCLEOTIDE SEQUENCE [LARGE SCALE GENOMIC DNA]</scope>
    <source>
        <strain evidence="5 6">KCTC 32238</strain>
    </source>
</reference>
<evidence type="ECO:0000259" key="4">
    <source>
        <dbReference type="PROSITE" id="PS50987"/>
    </source>
</evidence>
<dbReference type="PROSITE" id="PS50987">
    <property type="entry name" value="HTH_ARSR_2"/>
    <property type="match status" value="1"/>
</dbReference>
<accession>A0ABS5DXK2</accession>
<dbReference type="Pfam" id="PF01022">
    <property type="entry name" value="HTH_5"/>
    <property type="match status" value="1"/>
</dbReference>
<proteinExistence type="predicted"/>